<sequence length="326" mass="36039">MLVRQRLKQLWPFQCFKASTICQESQLATFYNRLIIIKMYQNTLDPPRLRSQISAANLGQNRKRDQRQENSLVKLAVMFSLCLTASLPREAKAGVSSMFQNSPGTNQADKCMVCVLAKQFFCTGVITKTQDCYDSINDCMKEVNGTGSAIGTSLTTVSWATQVQECGSILRPNTAAAVYSSFSDCQKTLKSNGDTPGGTIRVRVRKGEVCGVILRNDQIYPIEYTVVNPTGATVLISEMDSSQLPDISTPAVQTTPWDTRNFKKVHTKSNALLNNQGIFFIVGSLDWGIGVPSREQYVDVVFSRAAERLLVFASLITMSLAIVIFN</sequence>
<protein>
    <submittedName>
        <fullName evidence="1">Uncharacterized protein</fullName>
    </submittedName>
</protein>
<accession>A0A8J8NKP0</accession>
<comment type="caution">
    <text evidence="1">The sequence shown here is derived from an EMBL/GenBank/DDBJ whole genome shotgun (WGS) entry which is preliminary data.</text>
</comment>
<dbReference type="EMBL" id="RRYP01012131">
    <property type="protein sequence ID" value="TNV77317.1"/>
    <property type="molecule type" value="Genomic_DNA"/>
</dbReference>
<organism evidence="1 2">
    <name type="scientific">Halteria grandinella</name>
    <dbReference type="NCBI Taxonomy" id="5974"/>
    <lineage>
        <taxon>Eukaryota</taxon>
        <taxon>Sar</taxon>
        <taxon>Alveolata</taxon>
        <taxon>Ciliophora</taxon>
        <taxon>Intramacronucleata</taxon>
        <taxon>Spirotrichea</taxon>
        <taxon>Stichotrichia</taxon>
        <taxon>Sporadotrichida</taxon>
        <taxon>Halteriidae</taxon>
        <taxon>Halteria</taxon>
    </lineage>
</organism>
<reference evidence="1" key="1">
    <citation type="submission" date="2019-06" db="EMBL/GenBank/DDBJ databases">
        <authorList>
            <person name="Zheng W."/>
        </authorList>
    </citation>
    <scope>NUCLEOTIDE SEQUENCE</scope>
    <source>
        <strain evidence="1">QDHG01</strain>
    </source>
</reference>
<evidence type="ECO:0000313" key="1">
    <source>
        <dbReference type="EMBL" id="TNV77317.1"/>
    </source>
</evidence>
<evidence type="ECO:0000313" key="2">
    <source>
        <dbReference type="Proteomes" id="UP000785679"/>
    </source>
</evidence>
<keyword evidence="2" id="KW-1185">Reference proteome</keyword>
<name>A0A8J8NKP0_HALGN</name>
<dbReference type="AlphaFoldDB" id="A0A8J8NKP0"/>
<dbReference type="Proteomes" id="UP000785679">
    <property type="component" value="Unassembled WGS sequence"/>
</dbReference>
<proteinExistence type="predicted"/>
<gene>
    <name evidence="1" type="ORF">FGO68_gene9258</name>
</gene>